<dbReference type="InterPro" id="IPR000014">
    <property type="entry name" value="PAS"/>
</dbReference>
<dbReference type="SUPFAM" id="SSF55073">
    <property type="entry name" value="Nucleotide cyclase"/>
    <property type="match status" value="1"/>
</dbReference>
<dbReference type="PANTHER" id="PTHR44757:SF2">
    <property type="entry name" value="BIOFILM ARCHITECTURE MAINTENANCE PROTEIN MBAA"/>
    <property type="match status" value="1"/>
</dbReference>
<dbReference type="PROSITE" id="PS50112">
    <property type="entry name" value="PAS"/>
    <property type="match status" value="1"/>
</dbReference>
<proteinExistence type="predicted"/>
<evidence type="ECO:0000313" key="5">
    <source>
        <dbReference type="EMBL" id="PNU00560.1"/>
    </source>
</evidence>
<dbReference type="PROSITE" id="PS50113">
    <property type="entry name" value="PAC"/>
    <property type="match status" value="1"/>
</dbReference>
<organism evidence="5 6">
    <name type="scientific">Clostridium thermosuccinogenes</name>
    <dbReference type="NCBI Taxonomy" id="84032"/>
    <lineage>
        <taxon>Bacteria</taxon>
        <taxon>Bacillati</taxon>
        <taxon>Bacillota</taxon>
        <taxon>Clostridia</taxon>
        <taxon>Eubacteriales</taxon>
        <taxon>Clostridiaceae</taxon>
        <taxon>Clostridium</taxon>
    </lineage>
</organism>
<dbReference type="Gene3D" id="3.30.70.270">
    <property type="match status" value="1"/>
</dbReference>
<dbReference type="SMART" id="SM00052">
    <property type="entry name" value="EAL"/>
    <property type="match status" value="1"/>
</dbReference>
<dbReference type="Gene3D" id="3.20.20.450">
    <property type="entry name" value="EAL domain"/>
    <property type="match status" value="1"/>
</dbReference>
<dbReference type="Pfam" id="PF00563">
    <property type="entry name" value="EAL"/>
    <property type="match status" value="1"/>
</dbReference>
<dbReference type="SUPFAM" id="SSF55785">
    <property type="entry name" value="PYP-like sensor domain (PAS domain)"/>
    <property type="match status" value="2"/>
</dbReference>
<dbReference type="InterPro" id="IPR029787">
    <property type="entry name" value="Nucleotide_cyclase"/>
</dbReference>
<dbReference type="PROSITE" id="PS50883">
    <property type="entry name" value="EAL"/>
    <property type="match status" value="1"/>
</dbReference>
<dbReference type="SMART" id="SM00091">
    <property type="entry name" value="PAS"/>
    <property type="match status" value="2"/>
</dbReference>
<feature type="domain" description="EAL" evidence="3">
    <location>
        <begin position="440"/>
        <end position="693"/>
    </location>
</feature>
<feature type="domain" description="GGDEF" evidence="4">
    <location>
        <begin position="298"/>
        <end position="431"/>
    </location>
</feature>
<dbReference type="InterPro" id="IPR001633">
    <property type="entry name" value="EAL_dom"/>
</dbReference>
<feature type="domain" description="PAC" evidence="2">
    <location>
        <begin position="215"/>
        <end position="267"/>
    </location>
</feature>
<dbReference type="OrthoDB" id="9805474at2"/>
<dbReference type="CDD" id="cd01949">
    <property type="entry name" value="GGDEF"/>
    <property type="match status" value="1"/>
</dbReference>
<dbReference type="Proteomes" id="UP000236151">
    <property type="component" value="Unassembled WGS sequence"/>
</dbReference>
<reference evidence="5 6" key="1">
    <citation type="submission" date="2017-06" db="EMBL/GenBank/DDBJ databases">
        <title>Investigating the central metabolism of Clostridium thermosuccinogenes.</title>
        <authorList>
            <person name="Koendjbiharie J.G."/>
            <person name="van Kranenburg R."/>
        </authorList>
    </citation>
    <scope>NUCLEOTIDE SEQUENCE [LARGE SCALE GENOMIC DNA]</scope>
    <source>
        <strain evidence="5 6">DSM 5806</strain>
    </source>
</reference>
<dbReference type="Pfam" id="PF13426">
    <property type="entry name" value="PAS_9"/>
    <property type="match status" value="2"/>
</dbReference>
<gene>
    <name evidence="5" type="ORF">CDQ84_05615</name>
</gene>
<protein>
    <recommendedName>
        <fullName evidence="7">GGDEF domain-containing protein</fullName>
    </recommendedName>
</protein>
<dbReference type="InterPro" id="IPR000700">
    <property type="entry name" value="PAS-assoc_C"/>
</dbReference>
<dbReference type="PANTHER" id="PTHR44757">
    <property type="entry name" value="DIGUANYLATE CYCLASE DGCP"/>
    <property type="match status" value="1"/>
</dbReference>
<keyword evidence="6" id="KW-1185">Reference proteome</keyword>
<evidence type="ECO:0000259" key="1">
    <source>
        <dbReference type="PROSITE" id="PS50112"/>
    </source>
</evidence>
<dbReference type="InterPro" id="IPR035965">
    <property type="entry name" value="PAS-like_dom_sf"/>
</dbReference>
<sequence>MVTKTYKSHKNRHENLLDLFPCALYVIRDTVVIDCNNAAVKIFGYESKKEIIGRRLYELSPEKQPDGSSSIDKGEKIFKNALGSEDKISFRWMHKRKDGNDFPADIRIVNENGTLYAVMTDINETEQLKGQLTEKDYLNKDLMPVFKKILENTSEGVVITDTDGHIQWINTAFNKITGYSLPEVKGRKMNILKSGIQDQHFYNEMWEQVKNKGTWSGEIWNKAENGELYSEWLTISSIKDEENKTTHYVGIFKDLSEKKKIDRRMAELQQKDLLTGLYNRGHFLQLVDKHIKTRKDNERFSVIFIDIEGFREINSSLGHHIGDKLLIEISKRLLLVIKDNSILSRYSGDEFVILSKSIGEETDVVNLAEKLLESIRQPFMIENTVLNIETNIGISRFPDDGRDAETLIRYAETALYKKNGRSEKRIFFYSEDISREIEERFRMANLLTMAISNSEMSVYYQPIFDVGNPKNIVGAEALLRWDNPVFGRVSPDVFIPLAEKTGHIKYIGEWVLEQVCKQINLWKQKGYGIFPIAVNISVEQLEHAEFCKRVMEIIEKNNVKPDNIELEITERVSSGDLATIVKNLKGLKKYGIKFSMDDFGTGFSSLGQIDLFELDKLKIDKIFIDGLLNVSKKQNLVKSIIAMAKSLNLTVVAEGIETSEQLLYLKEAGCQLGQGYLVSRPLPPEEIDSLLHT</sequence>
<dbReference type="InterPro" id="IPR000160">
    <property type="entry name" value="GGDEF_dom"/>
</dbReference>
<feature type="domain" description="PAS" evidence="1">
    <location>
        <begin position="146"/>
        <end position="187"/>
    </location>
</feature>
<evidence type="ECO:0008006" key="7">
    <source>
        <dbReference type="Google" id="ProtNLM"/>
    </source>
</evidence>
<dbReference type="SUPFAM" id="SSF141868">
    <property type="entry name" value="EAL domain-like"/>
    <property type="match status" value="1"/>
</dbReference>
<dbReference type="CDD" id="cd01948">
    <property type="entry name" value="EAL"/>
    <property type="match status" value="1"/>
</dbReference>
<dbReference type="KEGG" id="cthd:CDO33_10010"/>
<comment type="caution">
    <text evidence="5">The sequence shown here is derived from an EMBL/GenBank/DDBJ whole genome shotgun (WGS) entry which is preliminary data.</text>
</comment>
<dbReference type="EMBL" id="NIOJ01000009">
    <property type="protein sequence ID" value="PNU00560.1"/>
    <property type="molecule type" value="Genomic_DNA"/>
</dbReference>
<evidence type="ECO:0000313" key="6">
    <source>
        <dbReference type="Proteomes" id="UP000236151"/>
    </source>
</evidence>
<evidence type="ECO:0000259" key="3">
    <source>
        <dbReference type="PROSITE" id="PS50883"/>
    </source>
</evidence>
<dbReference type="CDD" id="cd00130">
    <property type="entry name" value="PAS"/>
    <property type="match status" value="2"/>
</dbReference>
<dbReference type="PROSITE" id="PS50887">
    <property type="entry name" value="GGDEF"/>
    <property type="match status" value="1"/>
</dbReference>
<dbReference type="InterPro" id="IPR052155">
    <property type="entry name" value="Biofilm_reg_signaling"/>
</dbReference>
<dbReference type="RefSeq" id="WP_103080751.1">
    <property type="nucleotide sequence ID" value="NZ_CP021850.1"/>
</dbReference>
<dbReference type="SMART" id="SM00267">
    <property type="entry name" value="GGDEF"/>
    <property type="match status" value="1"/>
</dbReference>
<dbReference type="NCBIfam" id="TIGR00229">
    <property type="entry name" value="sensory_box"/>
    <property type="match status" value="2"/>
</dbReference>
<name>A0A2K2FP53_9CLOT</name>
<dbReference type="AlphaFoldDB" id="A0A2K2FP53"/>
<evidence type="ECO:0000259" key="2">
    <source>
        <dbReference type="PROSITE" id="PS50113"/>
    </source>
</evidence>
<dbReference type="InterPro" id="IPR043128">
    <property type="entry name" value="Rev_trsase/Diguanyl_cyclase"/>
</dbReference>
<dbReference type="InterPro" id="IPR035919">
    <property type="entry name" value="EAL_sf"/>
</dbReference>
<evidence type="ECO:0000259" key="4">
    <source>
        <dbReference type="PROSITE" id="PS50887"/>
    </source>
</evidence>
<dbReference type="Pfam" id="PF00990">
    <property type="entry name" value="GGDEF"/>
    <property type="match status" value="1"/>
</dbReference>
<dbReference type="NCBIfam" id="TIGR00254">
    <property type="entry name" value="GGDEF"/>
    <property type="match status" value="1"/>
</dbReference>
<dbReference type="Gene3D" id="3.30.450.20">
    <property type="entry name" value="PAS domain"/>
    <property type="match status" value="2"/>
</dbReference>
<accession>A0A2K2FP53</accession>